<name>A0ABS3XZH7_9ACTN</name>
<dbReference type="Pfam" id="PF00282">
    <property type="entry name" value="Pyridoxal_deC"/>
    <property type="match status" value="1"/>
</dbReference>
<evidence type="ECO:0000256" key="6">
    <source>
        <dbReference type="RuleBase" id="RU000382"/>
    </source>
</evidence>
<organism evidence="8 9">
    <name type="scientific">Streptomyces smyrnaeus</name>
    <dbReference type="NCBI Taxonomy" id="1387713"/>
    <lineage>
        <taxon>Bacteria</taxon>
        <taxon>Bacillati</taxon>
        <taxon>Actinomycetota</taxon>
        <taxon>Actinomycetes</taxon>
        <taxon>Kitasatosporales</taxon>
        <taxon>Streptomycetaceae</taxon>
        <taxon>Streptomyces</taxon>
    </lineage>
</organism>
<evidence type="ECO:0000256" key="2">
    <source>
        <dbReference type="ARBA" id="ARBA00009533"/>
    </source>
</evidence>
<feature type="region of interest" description="Disordered" evidence="7">
    <location>
        <begin position="39"/>
        <end position="83"/>
    </location>
</feature>
<dbReference type="InterPro" id="IPR021115">
    <property type="entry name" value="Pyridoxal-P_BS"/>
</dbReference>
<dbReference type="InterPro" id="IPR002129">
    <property type="entry name" value="PyrdxlP-dep_de-COase"/>
</dbReference>
<evidence type="ECO:0000313" key="9">
    <source>
        <dbReference type="Proteomes" id="UP000721954"/>
    </source>
</evidence>
<dbReference type="PANTHER" id="PTHR46101">
    <property type="match status" value="1"/>
</dbReference>
<evidence type="ECO:0000256" key="3">
    <source>
        <dbReference type="ARBA" id="ARBA00022793"/>
    </source>
</evidence>
<dbReference type="SUPFAM" id="SSF53383">
    <property type="entry name" value="PLP-dependent transferases"/>
    <property type="match status" value="1"/>
</dbReference>
<evidence type="ECO:0000313" key="8">
    <source>
        <dbReference type="EMBL" id="MBO8200819.1"/>
    </source>
</evidence>
<dbReference type="Gene3D" id="3.40.640.10">
    <property type="entry name" value="Type I PLP-dependent aspartate aminotransferase-like (Major domain)"/>
    <property type="match status" value="1"/>
</dbReference>
<dbReference type="PANTHER" id="PTHR46101:SF2">
    <property type="entry name" value="SERINE DECARBOXYLASE"/>
    <property type="match status" value="1"/>
</dbReference>
<keyword evidence="4 6" id="KW-0663">Pyridoxal phosphate</keyword>
<dbReference type="EMBL" id="JAFFZM010000013">
    <property type="protein sequence ID" value="MBO8200819.1"/>
    <property type="molecule type" value="Genomic_DNA"/>
</dbReference>
<reference evidence="8 9" key="1">
    <citation type="submission" date="2021-02" db="EMBL/GenBank/DDBJ databases">
        <title>Streptomyces spirodelae sp. nov., isolated from duckweed.</title>
        <authorList>
            <person name="Saimee Y."/>
            <person name="Duangmal K."/>
        </authorList>
    </citation>
    <scope>NUCLEOTIDE SEQUENCE [LARGE SCALE GENOMIC DNA]</scope>
    <source>
        <strain evidence="8 9">DSM 42105</strain>
    </source>
</reference>
<protein>
    <submittedName>
        <fullName evidence="8">Histidine decarboxylase</fullName>
    </submittedName>
</protein>
<dbReference type="InterPro" id="IPR015424">
    <property type="entry name" value="PyrdxlP-dep_Trfase"/>
</dbReference>
<accession>A0ABS3XZH7</accession>
<sequence>MWPIRRVRGLHPVQHSPCPWPCAWLPAVSSSHPPLSRGAVARPPCDADEEAPGNRLPAARPCGTRPTAVTTEPTHVRPCIPRSGADPRNLKLSVLSHSNLSIGEKPCPVDETASALLEVSRQLSQARENHLGFPGNMAFDDSDSGHLLAALTNNVGDPDSEDASGVHTKDFEREVIAWFTELAQGDPVTTYGYVTTGGSEGVTFGLYVGRQQFEHAPLYASSQAHYSVRKAAELLRMRLVSVPCGPDGTMDAEALGALCRAQRREDAAAGRSPRGAVVLATAGTTMGGAYDDVPALREAAGAAGPCYVHSDAALGGVVAAFSSPRPPWNFRDGADSVSVSGHKFLGAPVPCGIVLARRSLLPSSPVGEYVGARDHTLACSRSGLAAVLLWKRLRQLGTSGLRCLVHRCQDTAEYAKVSLAAVGARPQRQPHALAVTFDRPPEEVRRRWRLTVEGQRAQLIAMPHVTRRVVDELCADWLPAGERLPLPPRRVVAARHEPAHRSESAAGQYGKS</sequence>
<evidence type="ECO:0000256" key="5">
    <source>
        <dbReference type="ARBA" id="ARBA00023239"/>
    </source>
</evidence>
<evidence type="ECO:0000256" key="7">
    <source>
        <dbReference type="SAM" id="MobiDB-lite"/>
    </source>
</evidence>
<dbReference type="InterPro" id="IPR051151">
    <property type="entry name" value="Group_II_Decarboxylase"/>
</dbReference>
<gene>
    <name evidence="8" type="ORF">JW613_21265</name>
</gene>
<comment type="caution">
    <text evidence="8">The sequence shown here is derived from an EMBL/GenBank/DDBJ whole genome shotgun (WGS) entry which is preliminary data.</text>
</comment>
<dbReference type="PROSITE" id="PS00392">
    <property type="entry name" value="DDC_GAD_HDC_YDC"/>
    <property type="match status" value="1"/>
</dbReference>
<proteinExistence type="inferred from homology"/>
<comment type="similarity">
    <text evidence="2 6">Belongs to the group II decarboxylase family.</text>
</comment>
<dbReference type="InterPro" id="IPR015421">
    <property type="entry name" value="PyrdxlP-dep_Trfase_major"/>
</dbReference>
<keyword evidence="3" id="KW-0210">Decarboxylase</keyword>
<evidence type="ECO:0000256" key="1">
    <source>
        <dbReference type="ARBA" id="ARBA00001933"/>
    </source>
</evidence>
<keyword evidence="9" id="KW-1185">Reference proteome</keyword>
<evidence type="ECO:0000256" key="4">
    <source>
        <dbReference type="ARBA" id="ARBA00022898"/>
    </source>
</evidence>
<dbReference type="Proteomes" id="UP000721954">
    <property type="component" value="Unassembled WGS sequence"/>
</dbReference>
<comment type="cofactor">
    <cofactor evidence="1 6">
        <name>pyridoxal 5'-phosphate</name>
        <dbReference type="ChEBI" id="CHEBI:597326"/>
    </cofactor>
</comment>
<keyword evidence="5 6" id="KW-0456">Lyase</keyword>